<dbReference type="AlphaFoldDB" id="A0A1D3D8X8"/>
<feature type="region of interest" description="Disordered" evidence="1">
    <location>
        <begin position="367"/>
        <end position="420"/>
    </location>
</feature>
<dbReference type="VEuPathDB" id="ToxoDB:cyc_02197"/>
<reference evidence="2 3" key="1">
    <citation type="journal article" date="2016" name="BMC Genomics">
        <title>Comparative genomics reveals Cyclospora cayetanensis possesses coccidia-like metabolism and invasion components but unique surface antigens.</title>
        <authorList>
            <person name="Liu S."/>
            <person name="Wang L."/>
            <person name="Zheng H."/>
            <person name="Xu Z."/>
            <person name="Roellig D.M."/>
            <person name="Li N."/>
            <person name="Frace M.A."/>
            <person name="Tang K."/>
            <person name="Arrowood M.J."/>
            <person name="Moss D.M."/>
            <person name="Zhang L."/>
            <person name="Feng Y."/>
            <person name="Xiao L."/>
        </authorList>
    </citation>
    <scope>NUCLEOTIDE SEQUENCE [LARGE SCALE GENOMIC DNA]</scope>
    <source>
        <strain evidence="2 3">CHN_HEN01</strain>
    </source>
</reference>
<protein>
    <submittedName>
        <fullName evidence="2">Uncharacterized protein</fullName>
    </submittedName>
</protein>
<gene>
    <name evidence="2" type="ORF">cyc_02197</name>
</gene>
<keyword evidence="3" id="KW-1185">Reference proteome</keyword>
<feature type="compositionally biased region" description="Polar residues" evidence="1">
    <location>
        <begin position="398"/>
        <end position="412"/>
    </location>
</feature>
<dbReference type="Proteomes" id="UP000095192">
    <property type="component" value="Unassembled WGS sequence"/>
</dbReference>
<dbReference type="InParanoid" id="A0A1D3D8X8"/>
<feature type="compositionally biased region" description="Basic and acidic residues" evidence="1">
    <location>
        <begin position="300"/>
        <end position="313"/>
    </location>
</feature>
<sequence>MRFDHQRLNFLLRTVYCISDLPLQDLYCLAYAPVQGTCLMDLGEDDFTPETLQKELAYLEKFTTTSLQTFSKFFETADLSSPEGAAALYCLTSFFNRMQDLSLRAGTLAGELLGLNKVEYIDNLKKLASKAKAQGLQPEDNRIEDIVEVEKDAEWEVPAAGKGKVEFRHSVSMVAHRDTGDGVEEVSHQPVKPEFTRKKVRKATGYAKFNFAGTYPMAQQLLAYQTIWALLNFNLDELDGAYCLQLKSFKIRRANLMAKLKIQTWEAKARSQRQTGDSGGSDNEVIRRSSSVSLGTVQEIQDKDADENWHDSERHSGRFARIRGRIPTGHASLMKSSSDDMLDVLLAEDSEEGRRARELLLHNTQLNSASPPLSLGSSSESISSRVDMGSLDTIPSEALSSPNAANEMSSARSGPEPLDDSCSVMSILECHVISYR</sequence>
<dbReference type="EMBL" id="JROU02000239">
    <property type="protein sequence ID" value="OEH79916.1"/>
    <property type="molecule type" value="Genomic_DNA"/>
</dbReference>
<feature type="region of interest" description="Disordered" evidence="1">
    <location>
        <begin position="267"/>
        <end position="313"/>
    </location>
</feature>
<evidence type="ECO:0000256" key="1">
    <source>
        <dbReference type="SAM" id="MobiDB-lite"/>
    </source>
</evidence>
<evidence type="ECO:0000313" key="3">
    <source>
        <dbReference type="Proteomes" id="UP000095192"/>
    </source>
</evidence>
<evidence type="ECO:0000313" key="2">
    <source>
        <dbReference type="EMBL" id="OEH79916.1"/>
    </source>
</evidence>
<accession>A0A1D3D8X8</accession>
<dbReference type="VEuPathDB" id="ToxoDB:LOC34619086"/>
<name>A0A1D3D8X8_9EIME</name>
<proteinExistence type="predicted"/>
<organism evidence="2 3">
    <name type="scientific">Cyclospora cayetanensis</name>
    <dbReference type="NCBI Taxonomy" id="88456"/>
    <lineage>
        <taxon>Eukaryota</taxon>
        <taxon>Sar</taxon>
        <taxon>Alveolata</taxon>
        <taxon>Apicomplexa</taxon>
        <taxon>Conoidasida</taxon>
        <taxon>Coccidia</taxon>
        <taxon>Eucoccidiorida</taxon>
        <taxon>Eimeriorina</taxon>
        <taxon>Eimeriidae</taxon>
        <taxon>Cyclospora</taxon>
    </lineage>
</organism>
<feature type="compositionally biased region" description="Polar residues" evidence="1">
    <location>
        <begin position="288"/>
        <end position="299"/>
    </location>
</feature>
<comment type="caution">
    <text evidence="2">The sequence shown here is derived from an EMBL/GenBank/DDBJ whole genome shotgun (WGS) entry which is preliminary data.</text>
</comment>
<feature type="compositionally biased region" description="Low complexity" evidence="1">
    <location>
        <begin position="368"/>
        <end position="384"/>
    </location>
</feature>